<accession>A0A0D6PIP9</accession>
<keyword evidence="5" id="KW-0333">Golgi apparatus</keyword>
<reference evidence="8 9" key="1">
    <citation type="submission" date="2012-11" db="EMBL/GenBank/DDBJ databases">
        <title>Whole genome sequence of Acidocella aminolytica 101 = DSM 11237.</title>
        <authorList>
            <person name="Azuma Y."/>
            <person name="Higashiura N."/>
            <person name="Hirakawa H."/>
            <person name="Matsushita K."/>
        </authorList>
    </citation>
    <scope>NUCLEOTIDE SEQUENCE [LARGE SCALE GENOMIC DNA]</scope>
    <source>
        <strain evidence="9">101 / DSM 11237</strain>
    </source>
</reference>
<evidence type="ECO:0000256" key="4">
    <source>
        <dbReference type="ARBA" id="ARBA00022989"/>
    </source>
</evidence>
<evidence type="ECO:0000256" key="6">
    <source>
        <dbReference type="ARBA" id="ARBA00023136"/>
    </source>
</evidence>
<dbReference type="PANTHER" id="PTHR12137">
    <property type="entry name" value="CARBOHYDRATE SULFOTRANSFERASE"/>
    <property type="match status" value="1"/>
</dbReference>
<evidence type="ECO:0000313" key="9">
    <source>
        <dbReference type="Proteomes" id="UP000032668"/>
    </source>
</evidence>
<dbReference type="PANTHER" id="PTHR12137:SF54">
    <property type="entry name" value="CARBOHYDRATE SULFOTRANSFERASE"/>
    <property type="match status" value="1"/>
</dbReference>
<dbReference type="GO" id="GO:0016020">
    <property type="term" value="C:membrane"/>
    <property type="evidence" value="ECO:0007669"/>
    <property type="project" value="InterPro"/>
</dbReference>
<dbReference type="AlphaFoldDB" id="A0A0D6PIP9"/>
<dbReference type="STRING" id="1120923.SAMN02746095_03773"/>
<evidence type="ECO:0000256" key="3">
    <source>
        <dbReference type="ARBA" id="ARBA00022692"/>
    </source>
</evidence>
<organism evidence="8 9">
    <name type="scientific">Acidocella aminolytica 101 = DSM 11237</name>
    <dbReference type="NCBI Taxonomy" id="1120923"/>
    <lineage>
        <taxon>Bacteria</taxon>
        <taxon>Pseudomonadati</taxon>
        <taxon>Pseudomonadota</taxon>
        <taxon>Alphaproteobacteria</taxon>
        <taxon>Acetobacterales</taxon>
        <taxon>Acidocellaceae</taxon>
        <taxon>Acidocella</taxon>
    </lineage>
</organism>
<comment type="caution">
    <text evidence="8">The sequence shown here is derived from an EMBL/GenBank/DDBJ whole genome shotgun (WGS) entry which is preliminary data.</text>
</comment>
<dbReference type="OrthoDB" id="288532at2"/>
<gene>
    <name evidence="8" type="ORF">Aam_107_003</name>
</gene>
<protein>
    <recommendedName>
        <fullName evidence="10">Sulfotransferase family protein</fullName>
    </recommendedName>
</protein>
<dbReference type="RefSeq" id="WP_048880016.1">
    <property type="nucleotide sequence ID" value="NZ_BANC01000105.1"/>
</dbReference>
<name>A0A0D6PIP9_9PROT</name>
<evidence type="ECO:0008006" key="10">
    <source>
        <dbReference type="Google" id="ProtNLM"/>
    </source>
</evidence>
<dbReference type="InterPro" id="IPR005331">
    <property type="entry name" value="Sulfotransferase"/>
</dbReference>
<dbReference type="Gene3D" id="3.40.50.300">
    <property type="entry name" value="P-loop containing nucleotide triphosphate hydrolases"/>
    <property type="match status" value="1"/>
</dbReference>
<keyword evidence="3" id="KW-0812">Transmembrane</keyword>
<keyword evidence="9" id="KW-1185">Reference proteome</keyword>
<keyword evidence="7" id="KW-0325">Glycoprotein</keyword>
<evidence type="ECO:0000256" key="2">
    <source>
        <dbReference type="ARBA" id="ARBA00022679"/>
    </source>
</evidence>
<evidence type="ECO:0000256" key="7">
    <source>
        <dbReference type="ARBA" id="ARBA00023180"/>
    </source>
</evidence>
<proteinExistence type="predicted"/>
<keyword evidence="4" id="KW-1133">Transmembrane helix</keyword>
<dbReference type="EMBL" id="BANC01000105">
    <property type="protein sequence ID" value="GAN81625.1"/>
    <property type="molecule type" value="Genomic_DNA"/>
</dbReference>
<keyword evidence="6" id="KW-0472">Membrane</keyword>
<dbReference type="Proteomes" id="UP000032668">
    <property type="component" value="Unassembled WGS sequence"/>
</dbReference>
<evidence type="ECO:0000313" key="8">
    <source>
        <dbReference type="EMBL" id="GAN81625.1"/>
    </source>
</evidence>
<evidence type="ECO:0000256" key="5">
    <source>
        <dbReference type="ARBA" id="ARBA00023034"/>
    </source>
</evidence>
<keyword evidence="2" id="KW-0808">Transferase</keyword>
<evidence type="ECO:0000256" key="1">
    <source>
        <dbReference type="ARBA" id="ARBA00004323"/>
    </source>
</evidence>
<dbReference type="InterPro" id="IPR027417">
    <property type="entry name" value="P-loop_NTPase"/>
</dbReference>
<dbReference type="InterPro" id="IPR018011">
    <property type="entry name" value="Carb_sulfotrans_8-10"/>
</dbReference>
<dbReference type="GO" id="GO:0016051">
    <property type="term" value="P:carbohydrate biosynthetic process"/>
    <property type="evidence" value="ECO:0007669"/>
    <property type="project" value="InterPro"/>
</dbReference>
<sequence>MTIINQTYKFIFIHIPKNAGTTITKVLSDHTQWQDLELGGTIYGESIAPAYVKRFGIGKHTRAEVVRNVVGEHVWDKCFKFAFVRDPFARTLSTYQFLLKWRNWANSEIMDHFENFESFVTSRFFNEEPGPDGIFLPQWNWVCDANGSLLLDQIYKVENIDHDIRTLAAKIPLKLSEESTPKMNESEKLEKNQIFFSNVAANVIQKKYAPDFVKFGYKPSLPNLVFSQT</sequence>
<dbReference type="GO" id="GO:0008146">
    <property type="term" value="F:sulfotransferase activity"/>
    <property type="evidence" value="ECO:0007669"/>
    <property type="project" value="InterPro"/>
</dbReference>
<comment type="subcellular location">
    <subcellularLocation>
        <location evidence="1">Golgi apparatus membrane</location>
        <topology evidence="1">Single-pass type II membrane protein</topology>
    </subcellularLocation>
</comment>
<dbReference type="Pfam" id="PF03567">
    <property type="entry name" value="Sulfotransfer_2"/>
    <property type="match status" value="1"/>
</dbReference>